<organism evidence="1">
    <name type="scientific">Salmonella enterica subsp. enterica serovar Cardoner</name>
    <dbReference type="NCBI Taxonomy" id="2564309"/>
    <lineage>
        <taxon>Bacteria</taxon>
        <taxon>Pseudomonadati</taxon>
        <taxon>Pseudomonadota</taxon>
        <taxon>Gammaproteobacteria</taxon>
        <taxon>Enterobacterales</taxon>
        <taxon>Enterobacteriaceae</taxon>
        <taxon>Salmonella</taxon>
    </lineage>
</organism>
<reference evidence="1" key="1">
    <citation type="submission" date="2018-05" db="EMBL/GenBank/DDBJ databases">
        <authorList>
            <person name="Ashton P.M."/>
            <person name="Dallman T."/>
            <person name="Nair S."/>
            <person name="De Pinna E."/>
            <person name="Peters T."/>
            <person name="Grant K."/>
        </authorList>
    </citation>
    <scope>NUCLEOTIDE SEQUENCE</scope>
    <source>
        <strain evidence="1">374031</strain>
    </source>
</reference>
<comment type="caution">
    <text evidence="1">The sequence shown here is derived from an EMBL/GenBank/DDBJ whole genome shotgun (WGS) entry which is preliminary data.</text>
</comment>
<sequence>MPLIASYRLDWFRVITEITRSGVSMQALAEELDVSRPTLLNWKQGAEPRHCDGENLIELWCALTHQERGNLPRIVRRQCWKFRTLRPSKYPPQKSETLQAKR</sequence>
<name>A0A5V6PUP7_SALET</name>
<accession>A0A5V6PUP7</accession>
<evidence type="ECO:0000313" key="1">
    <source>
        <dbReference type="EMBL" id="EBU8204137.1"/>
    </source>
</evidence>
<gene>
    <name evidence="1" type="ORF">DLM21_07165</name>
</gene>
<evidence type="ECO:0008006" key="2">
    <source>
        <dbReference type="Google" id="ProtNLM"/>
    </source>
</evidence>
<proteinExistence type="predicted"/>
<dbReference type="AlphaFoldDB" id="A0A5V6PUP7"/>
<protein>
    <recommendedName>
        <fullName evidence="2">Helix-turn-helix domain-containing protein</fullName>
    </recommendedName>
</protein>
<dbReference type="EMBL" id="AAHDIR010000004">
    <property type="protein sequence ID" value="EBU8204137.1"/>
    <property type="molecule type" value="Genomic_DNA"/>
</dbReference>